<evidence type="ECO:0000313" key="1">
    <source>
        <dbReference type="EMBL" id="TNJ27364.1"/>
    </source>
</evidence>
<dbReference type="VEuPathDB" id="GiardiaDB:GMRT_jh014"/>
<name>A0A4Z1SNK3_GIAMU</name>
<keyword evidence="2" id="KW-1185">Reference proteome</keyword>
<protein>
    <submittedName>
        <fullName evidence="1">Uncharacterized protein</fullName>
    </submittedName>
</protein>
<dbReference type="Proteomes" id="UP000315496">
    <property type="component" value="Chromosome 4"/>
</dbReference>
<dbReference type="EMBL" id="VDLU01000004">
    <property type="protein sequence ID" value="TNJ27364.1"/>
    <property type="molecule type" value="Genomic_DNA"/>
</dbReference>
<evidence type="ECO:0000313" key="2">
    <source>
        <dbReference type="Proteomes" id="UP000315496"/>
    </source>
</evidence>
<dbReference type="AlphaFoldDB" id="A0A4Z1SNK3"/>
<gene>
    <name evidence="1" type="ORF">GMRT_jh014</name>
</gene>
<comment type="caution">
    <text evidence="1">The sequence shown here is derived from an EMBL/GenBank/DDBJ whole genome shotgun (WGS) entry which is preliminary data.</text>
</comment>
<organism evidence="1 2">
    <name type="scientific">Giardia muris</name>
    <dbReference type="NCBI Taxonomy" id="5742"/>
    <lineage>
        <taxon>Eukaryota</taxon>
        <taxon>Metamonada</taxon>
        <taxon>Diplomonadida</taxon>
        <taxon>Hexamitidae</taxon>
        <taxon>Giardiinae</taxon>
        <taxon>Giardia</taxon>
    </lineage>
</organism>
<accession>A0A4Z1SNK3</accession>
<sequence length="144" mass="16329">MPGEELRARIIERNHERVRNLSGRPGAKNVMVVVPLVDSDTVGQTIDFVTRACKSLKFTDDATGIILVRHGFVEEMQNSLTSISGKEGSLRVITHENRTSNARAWKQAKLKLQLDLEQIEKLLATVHDFKFVPDVYIDDDNERE</sequence>
<proteinExistence type="predicted"/>
<reference evidence="1 2" key="1">
    <citation type="submission" date="2019-05" db="EMBL/GenBank/DDBJ databases">
        <title>The compact genome of Giardia muris reveals important steps in the evolution of intestinal protozoan parasites.</title>
        <authorList>
            <person name="Xu F."/>
            <person name="Jimenez-Gonzalez A."/>
            <person name="Einarsson E."/>
            <person name="Astvaldsson A."/>
            <person name="Peirasmaki D."/>
            <person name="Eckmann L."/>
            <person name="Andersson J.O."/>
            <person name="Svard S.G."/>
            <person name="Jerlstrom-Hultqvist J."/>
        </authorList>
    </citation>
    <scope>NUCLEOTIDE SEQUENCE [LARGE SCALE GENOMIC DNA]</scope>
    <source>
        <strain evidence="1 2">Roberts-Thomson</strain>
    </source>
</reference>